<dbReference type="eggNOG" id="COG0339">
    <property type="taxonomic scope" value="Bacteria"/>
</dbReference>
<dbReference type="InterPro" id="IPR045090">
    <property type="entry name" value="Pept_M3A_M3B"/>
</dbReference>
<dbReference type="InterPro" id="IPR024079">
    <property type="entry name" value="MetalloPept_cat_dom_sf"/>
</dbReference>
<evidence type="ECO:0000256" key="3">
    <source>
        <dbReference type="ARBA" id="ARBA00022723"/>
    </source>
</evidence>
<keyword evidence="2 7" id="KW-0645">Protease</keyword>
<dbReference type="GO" id="GO:0006518">
    <property type="term" value="P:peptide metabolic process"/>
    <property type="evidence" value="ECO:0007669"/>
    <property type="project" value="TreeGrafter"/>
</dbReference>
<reference evidence="10" key="1">
    <citation type="submission" date="2006-10" db="EMBL/GenBank/DDBJ databases">
        <title>Complete sequence of Solibacter usitatus Ellin6076.</title>
        <authorList>
            <consortium name="US DOE Joint Genome Institute"/>
            <person name="Copeland A."/>
            <person name="Lucas S."/>
            <person name="Lapidus A."/>
            <person name="Barry K."/>
            <person name="Detter J.C."/>
            <person name="Glavina del Rio T."/>
            <person name="Hammon N."/>
            <person name="Israni S."/>
            <person name="Dalin E."/>
            <person name="Tice H."/>
            <person name="Pitluck S."/>
            <person name="Thompson L.S."/>
            <person name="Brettin T."/>
            <person name="Bruce D."/>
            <person name="Han C."/>
            <person name="Tapia R."/>
            <person name="Gilna P."/>
            <person name="Schmutz J."/>
            <person name="Larimer F."/>
            <person name="Land M."/>
            <person name="Hauser L."/>
            <person name="Kyrpides N."/>
            <person name="Mikhailova N."/>
            <person name="Janssen P.H."/>
            <person name="Kuske C.R."/>
            <person name="Richardson P."/>
        </authorList>
    </citation>
    <scope>NUCLEOTIDE SEQUENCE</scope>
    <source>
        <strain evidence="10">Ellin6076</strain>
    </source>
</reference>
<comment type="similarity">
    <text evidence="1 7">Belongs to the peptidase M3 family.</text>
</comment>
<keyword evidence="5 7" id="KW-0862">Zinc</keyword>
<dbReference type="SUPFAM" id="SSF55486">
    <property type="entry name" value="Metalloproteases ('zincins'), catalytic domain"/>
    <property type="match status" value="1"/>
</dbReference>
<evidence type="ECO:0000259" key="9">
    <source>
        <dbReference type="Pfam" id="PF01432"/>
    </source>
</evidence>
<feature type="region of interest" description="Disordered" evidence="8">
    <location>
        <begin position="1"/>
        <end position="27"/>
    </location>
</feature>
<keyword evidence="3 7" id="KW-0479">Metal-binding</keyword>
<dbReference type="PANTHER" id="PTHR11804:SF84">
    <property type="entry name" value="SACCHAROLYSIN"/>
    <property type="match status" value="1"/>
</dbReference>
<keyword evidence="6 7" id="KW-0482">Metalloprotease</keyword>
<dbReference type="HOGENOM" id="CLU_001805_2_1_0"/>
<gene>
    <name evidence="10" type="ordered locus">Acid_7278</name>
</gene>
<protein>
    <submittedName>
        <fullName evidence="10">Neurolysin</fullName>
        <ecNumber evidence="10">3.4.24.16</ecNumber>
    </submittedName>
</protein>
<name>Q01Q81_SOLUE</name>
<dbReference type="InterPro" id="IPR024077">
    <property type="entry name" value="Neurolysin/TOP_dom2"/>
</dbReference>
<evidence type="ECO:0000256" key="2">
    <source>
        <dbReference type="ARBA" id="ARBA00022670"/>
    </source>
</evidence>
<evidence type="ECO:0000256" key="4">
    <source>
        <dbReference type="ARBA" id="ARBA00022801"/>
    </source>
</evidence>
<evidence type="ECO:0000256" key="1">
    <source>
        <dbReference type="ARBA" id="ARBA00006040"/>
    </source>
</evidence>
<evidence type="ECO:0000256" key="8">
    <source>
        <dbReference type="SAM" id="MobiDB-lite"/>
    </source>
</evidence>
<evidence type="ECO:0000313" key="10">
    <source>
        <dbReference type="EMBL" id="ABJ88189.1"/>
    </source>
</evidence>
<dbReference type="Gene3D" id="1.10.1370.10">
    <property type="entry name" value="Neurolysin, domain 3"/>
    <property type="match status" value="1"/>
</dbReference>
<dbReference type="EC" id="3.4.24.16" evidence="10"/>
<dbReference type="Pfam" id="PF01432">
    <property type="entry name" value="Peptidase_M3"/>
    <property type="match status" value="1"/>
</dbReference>
<evidence type="ECO:0000256" key="7">
    <source>
        <dbReference type="RuleBase" id="RU003435"/>
    </source>
</evidence>
<dbReference type="KEGG" id="sus:Acid_7278"/>
<evidence type="ECO:0000256" key="5">
    <source>
        <dbReference type="ARBA" id="ARBA00022833"/>
    </source>
</evidence>
<dbReference type="GO" id="GO:0046872">
    <property type="term" value="F:metal ion binding"/>
    <property type="evidence" value="ECO:0007669"/>
    <property type="project" value="UniProtKB-UniRule"/>
</dbReference>
<dbReference type="STRING" id="234267.Acid_7278"/>
<evidence type="ECO:0000256" key="6">
    <source>
        <dbReference type="ARBA" id="ARBA00023049"/>
    </source>
</evidence>
<dbReference type="Gene3D" id="3.40.390.10">
    <property type="entry name" value="Collagenase (Catalytic Domain)"/>
    <property type="match status" value="1"/>
</dbReference>
<dbReference type="InParanoid" id="Q01Q81"/>
<dbReference type="CDD" id="cd06455">
    <property type="entry name" value="M3A_TOP"/>
    <property type="match status" value="1"/>
</dbReference>
<dbReference type="Gene3D" id="1.20.1050.40">
    <property type="entry name" value="Endopeptidase. Chain P, domain 1"/>
    <property type="match status" value="1"/>
</dbReference>
<dbReference type="EMBL" id="CP000473">
    <property type="protein sequence ID" value="ABJ88189.1"/>
    <property type="molecule type" value="Genomic_DNA"/>
</dbReference>
<dbReference type="InterPro" id="IPR001567">
    <property type="entry name" value="Pept_M3A_M3B_dom"/>
</dbReference>
<accession>Q01Q81</accession>
<dbReference type="InterPro" id="IPR024080">
    <property type="entry name" value="Neurolysin/TOP_N"/>
</dbReference>
<feature type="domain" description="Peptidase M3A/M3B catalytic" evidence="9">
    <location>
        <begin position="272"/>
        <end position="710"/>
    </location>
</feature>
<dbReference type="PANTHER" id="PTHR11804">
    <property type="entry name" value="PROTEASE M3 THIMET OLIGOPEPTIDASE-RELATED"/>
    <property type="match status" value="1"/>
</dbReference>
<organism evidence="10">
    <name type="scientific">Solibacter usitatus (strain Ellin6076)</name>
    <dbReference type="NCBI Taxonomy" id="234267"/>
    <lineage>
        <taxon>Bacteria</taxon>
        <taxon>Pseudomonadati</taxon>
        <taxon>Acidobacteriota</taxon>
        <taxon>Terriglobia</taxon>
        <taxon>Bryobacterales</taxon>
        <taxon>Solibacteraceae</taxon>
        <taxon>Candidatus Solibacter</taxon>
    </lineage>
</organism>
<dbReference type="AlphaFoldDB" id="Q01Q81"/>
<comment type="cofactor">
    <cofactor evidence="7">
        <name>Zn(2+)</name>
        <dbReference type="ChEBI" id="CHEBI:29105"/>
    </cofactor>
    <text evidence="7">Binds 1 zinc ion.</text>
</comment>
<dbReference type="GO" id="GO:0006508">
    <property type="term" value="P:proteolysis"/>
    <property type="evidence" value="ECO:0007669"/>
    <property type="project" value="UniProtKB-KW"/>
</dbReference>
<proteinExistence type="inferred from homology"/>
<dbReference type="GO" id="GO:0004222">
    <property type="term" value="F:metalloendopeptidase activity"/>
    <property type="evidence" value="ECO:0007669"/>
    <property type="project" value="InterPro"/>
</dbReference>
<sequence>MCGLERATCSPSSSLRSPAFPTPLTSIPPNGDREAAISYTDLMRAATARLAAAAAFAFALSAQQIPASQPPVWSARPDAAAFDKLENERLRAAEQSIAAIAAIRGPRTVENTLTLYDNAARQLGTANYLSSLMQQVHPDAAFRDRATAMTTKISAAITGLSLNRTVYDALAAIDISHADQATRYYIQRQLLEFRLAGVDKDEATRARLKKLNEELTDEQSMFDRNISDGRNTVRAVRAELDGLPQDYIDRHKPAADGSIELTTDYPDSLPVLKFAANDALRRRMWVAFQTRAYPKNLEVLKKMMQTRYEIAALLGFHSWADYNAADKMVAKGENIASFIEQLEKAAAPGQQRELQMLLAEKKKTNPQAKDIQDYEVSHLSEQVRRAQYNFDSQSVRPYLPYARVKQGILDTAATLFHLQFRQETNARAWDPAVETWDVIDGGQAIGRFYLDMHPRPGKYSHAEMSPVLDGVRGKQLPEAILVCNFPAPTASDPGLMEYGDVVTFFHEFGHLMHWILAGKQQWAGISGITMESDFVEAPSQMLEEWMRSPQVLASFARHYKTGEIIPADLVARMNRASAFGRAGWVGQQLAFTAVSYDLYKGKPADANPDVIDDLAVRRYAHTIPLPGTHFFASFGHLAGYSSAYYTYLWDKVIAEDFFTQFDQKNLLAGEAPMRYRRLVLEPGGSTSANDLVKQFLSRPQNITAFQRWMNEEFEH</sequence>
<keyword evidence="4 7" id="KW-0378">Hydrolase</keyword>